<feature type="compositionally biased region" description="Basic and acidic residues" evidence="1">
    <location>
        <begin position="346"/>
        <end position="361"/>
    </location>
</feature>
<evidence type="ECO:0000313" key="3">
    <source>
        <dbReference type="Proteomes" id="UP000308133"/>
    </source>
</evidence>
<feature type="region of interest" description="Disordered" evidence="1">
    <location>
        <begin position="338"/>
        <end position="507"/>
    </location>
</feature>
<dbReference type="AlphaFoldDB" id="A0A4U7AUG7"/>
<gene>
    <name evidence="2" type="ORF">C1H76_5676</name>
</gene>
<proteinExistence type="predicted"/>
<organism evidence="2 3">
    <name type="scientific">Elsinoe australis</name>
    <dbReference type="NCBI Taxonomy" id="40998"/>
    <lineage>
        <taxon>Eukaryota</taxon>
        <taxon>Fungi</taxon>
        <taxon>Dikarya</taxon>
        <taxon>Ascomycota</taxon>
        <taxon>Pezizomycotina</taxon>
        <taxon>Dothideomycetes</taxon>
        <taxon>Dothideomycetidae</taxon>
        <taxon>Myriangiales</taxon>
        <taxon>Elsinoaceae</taxon>
        <taxon>Elsinoe</taxon>
    </lineage>
</organism>
<dbReference type="EMBL" id="PTQR01000074">
    <property type="protein sequence ID" value="TKX22043.1"/>
    <property type="molecule type" value="Genomic_DNA"/>
</dbReference>
<feature type="compositionally biased region" description="Basic and acidic residues" evidence="1">
    <location>
        <begin position="409"/>
        <end position="419"/>
    </location>
</feature>
<feature type="region of interest" description="Disordered" evidence="1">
    <location>
        <begin position="1"/>
        <end position="51"/>
    </location>
</feature>
<feature type="compositionally biased region" description="Polar residues" evidence="1">
    <location>
        <begin position="283"/>
        <end position="306"/>
    </location>
</feature>
<comment type="caution">
    <text evidence="2">The sequence shown here is derived from an EMBL/GenBank/DDBJ whole genome shotgun (WGS) entry which is preliminary data.</text>
</comment>
<accession>A0A4U7AUG7</accession>
<feature type="compositionally biased region" description="Low complexity" evidence="1">
    <location>
        <begin position="438"/>
        <end position="459"/>
    </location>
</feature>
<sequence>MKLRSASKKEEKKPVPASEKKTNKSSAISKKKGADQANAAKKAASSKQTITTHPIIGKSAIEAPHARFHFPSDIDEEFGFGESCRSAKTAPQAACPEWGEKFYAGYLEAFATQKTPISTMSNPIYKISTAKKIVHRIFSFRSISANWGAPPPLQLKNDFEPTPNPERVDPFLLEFRPQMPIWCRPCNYIMLDPWESPRKEFREIDDLLCRQFKPVWVDNGHVDYVEVTNKAYGWNEAECPEWYDSSGVQRRARTPAPRRTRRKTASTTRTTSARTTGADEASTPPSAIQESQQQTSPPTNVAGQESRTWTNAFRRLFGVTATSGSQAVETPVHQRRVAFQSTSSDLNDHHGSEHDVSHTSEPEDVEEQSVNHHHSVRLSGQSTRSEDADQQQDSEQPESNQEVLEQVPDDQRSSSRDQHSPALSRRSRSWDSWIPDYSPTSPVPSSTRSPVRPATSPRPQSNRSDGVRSPNYTSGSPRPPSRRSDRTAMPPTDHAHHAISPRSYLAPPEPDSIHIRWDIRCMEELFGRPQMIIQFPIGITFEYGPDVRNGLWCAPMWLDPSTDMDDERQEGILRRLGSWPRRIWVTRRTYRGWWHVEMTHVLGGCEEPCPQNWYQETIVRIPGTDPRARAWNAITDEESSRMDRFYHQVEAWTSIEHKKSFMSWADDVWQDAQVVDRCP</sequence>
<feature type="compositionally biased region" description="Low complexity" evidence="1">
    <location>
        <begin position="35"/>
        <end position="48"/>
    </location>
</feature>
<name>A0A4U7AUG7_9PEZI</name>
<feature type="region of interest" description="Disordered" evidence="1">
    <location>
        <begin position="246"/>
        <end position="306"/>
    </location>
</feature>
<dbReference type="Proteomes" id="UP000308133">
    <property type="component" value="Unassembled WGS sequence"/>
</dbReference>
<feature type="compositionally biased region" description="Basic and acidic residues" evidence="1">
    <location>
        <begin position="7"/>
        <end position="22"/>
    </location>
</feature>
<feature type="compositionally biased region" description="Low complexity" evidence="1">
    <location>
        <begin position="265"/>
        <end position="276"/>
    </location>
</feature>
<evidence type="ECO:0000256" key="1">
    <source>
        <dbReference type="SAM" id="MobiDB-lite"/>
    </source>
</evidence>
<protein>
    <submittedName>
        <fullName evidence="2">Uncharacterized protein</fullName>
    </submittedName>
</protein>
<reference evidence="2 3" key="1">
    <citation type="submission" date="2018-02" db="EMBL/GenBank/DDBJ databases">
        <title>Draft genome sequences of Elsinoe sp., causing black scab on jojoba.</title>
        <authorList>
            <person name="Stodart B."/>
            <person name="Jeffress S."/>
            <person name="Ash G."/>
            <person name="Arun Chinnappa K."/>
        </authorList>
    </citation>
    <scope>NUCLEOTIDE SEQUENCE [LARGE SCALE GENOMIC DNA]</scope>
    <source>
        <strain evidence="2 3">Hillstone_2</strain>
    </source>
</reference>
<evidence type="ECO:0000313" key="2">
    <source>
        <dbReference type="EMBL" id="TKX22043.1"/>
    </source>
</evidence>
<feature type="compositionally biased region" description="Polar residues" evidence="1">
    <location>
        <begin position="460"/>
        <end position="475"/>
    </location>
</feature>
<feature type="compositionally biased region" description="Basic residues" evidence="1">
    <location>
        <begin position="250"/>
        <end position="264"/>
    </location>
</feature>